<organism evidence="2 3">
    <name type="scientific">Yinghuangia aomiensis</name>
    <dbReference type="NCBI Taxonomy" id="676205"/>
    <lineage>
        <taxon>Bacteria</taxon>
        <taxon>Bacillati</taxon>
        <taxon>Actinomycetota</taxon>
        <taxon>Actinomycetes</taxon>
        <taxon>Kitasatosporales</taxon>
        <taxon>Streptomycetaceae</taxon>
        <taxon>Yinghuangia</taxon>
    </lineage>
</organism>
<dbReference type="RefSeq" id="WP_345676470.1">
    <property type="nucleotide sequence ID" value="NZ_BAABHS010000011.1"/>
</dbReference>
<gene>
    <name evidence="2" type="ORF">GCM10023205_35420</name>
</gene>
<proteinExistence type="predicted"/>
<feature type="signal peptide" evidence="1">
    <location>
        <begin position="1"/>
        <end position="19"/>
    </location>
</feature>
<keyword evidence="1" id="KW-0732">Signal</keyword>
<sequence length="100" mass="9685">MIGPAPAAAALPAFALAVAAGARLKRTLAAVGVAPAGSLAVTPACGQWLASFRSGPADGGSFWLGEAAYTGIPVAVAAPALVAGWFGTRARGAALRLGRS</sequence>
<feature type="chain" id="PRO_5046180814" evidence="1">
    <location>
        <begin position="20"/>
        <end position="100"/>
    </location>
</feature>
<dbReference type="Proteomes" id="UP001500466">
    <property type="component" value="Unassembled WGS sequence"/>
</dbReference>
<evidence type="ECO:0000313" key="2">
    <source>
        <dbReference type="EMBL" id="GAA4967405.1"/>
    </source>
</evidence>
<comment type="caution">
    <text evidence="2">The sequence shown here is derived from an EMBL/GenBank/DDBJ whole genome shotgun (WGS) entry which is preliminary data.</text>
</comment>
<protein>
    <submittedName>
        <fullName evidence="2">Uncharacterized protein</fullName>
    </submittedName>
</protein>
<reference evidence="3" key="1">
    <citation type="journal article" date="2019" name="Int. J. Syst. Evol. Microbiol.">
        <title>The Global Catalogue of Microorganisms (GCM) 10K type strain sequencing project: providing services to taxonomists for standard genome sequencing and annotation.</title>
        <authorList>
            <consortium name="The Broad Institute Genomics Platform"/>
            <consortium name="The Broad Institute Genome Sequencing Center for Infectious Disease"/>
            <person name="Wu L."/>
            <person name="Ma J."/>
        </authorList>
    </citation>
    <scope>NUCLEOTIDE SEQUENCE [LARGE SCALE GENOMIC DNA]</scope>
    <source>
        <strain evidence="3">JCM 17986</strain>
    </source>
</reference>
<name>A0ABP9HCR0_9ACTN</name>
<evidence type="ECO:0000256" key="1">
    <source>
        <dbReference type="SAM" id="SignalP"/>
    </source>
</evidence>
<keyword evidence="3" id="KW-1185">Reference proteome</keyword>
<dbReference type="EMBL" id="BAABHS010000011">
    <property type="protein sequence ID" value="GAA4967405.1"/>
    <property type="molecule type" value="Genomic_DNA"/>
</dbReference>
<accession>A0ABP9HCR0</accession>
<evidence type="ECO:0000313" key="3">
    <source>
        <dbReference type="Proteomes" id="UP001500466"/>
    </source>
</evidence>